<evidence type="ECO:0000256" key="4">
    <source>
        <dbReference type="ARBA" id="ARBA00022801"/>
    </source>
</evidence>
<accession>A0A8J7YHJ8</accession>
<dbReference type="Proteomes" id="UP000783863">
    <property type="component" value="Unassembled WGS sequence"/>
</dbReference>
<comment type="similarity">
    <text evidence="1">Belongs to the SOS response-associated peptidase family.</text>
</comment>
<proteinExistence type="inferred from homology"/>
<evidence type="ECO:0000256" key="7">
    <source>
        <dbReference type="ARBA" id="ARBA00023239"/>
    </source>
</evidence>
<dbReference type="GO" id="GO:0003697">
    <property type="term" value="F:single-stranded DNA binding"/>
    <property type="evidence" value="ECO:0007669"/>
    <property type="project" value="InterPro"/>
</dbReference>
<evidence type="ECO:0000313" key="9">
    <source>
        <dbReference type="EMBL" id="MBX0303588.1"/>
    </source>
</evidence>
<reference evidence="9" key="1">
    <citation type="submission" date="2021-06" db="EMBL/GenBank/DDBJ databases">
        <title>Halomicroarcula sp. F24A a new haloarchaeum isolated from saline soil.</title>
        <authorList>
            <person name="Duran-Viseras A."/>
            <person name="Sanchez-Porro C."/>
            <person name="Ventosa A."/>
        </authorList>
    </citation>
    <scope>NUCLEOTIDE SEQUENCE</scope>
    <source>
        <strain evidence="9">F24A</strain>
    </source>
</reference>
<protein>
    <submittedName>
        <fullName evidence="9">SOS response-associated peptidase</fullName>
    </submittedName>
</protein>
<evidence type="ECO:0000256" key="6">
    <source>
        <dbReference type="ARBA" id="ARBA00023125"/>
    </source>
</evidence>
<dbReference type="GO" id="GO:0006508">
    <property type="term" value="P:proteolysis"/>
    <property type="evidence" value="ECO:0007669"/>
    <property type="project" value="UniProtKB-KW"/>
</dbReference>
<gene>
    <name evidence="9" type="ORF">EGD98_07870</name>
</gene>
<evidence type="ECO:0000256" key="8">
    <source>
        <dbReference type="SAM" id="MobiDB-lite"/>
    </source>
</evidence>
<dbReference type="Pfam" id="PF02586">
    <property type="entry name" value="SRAP"/>
    <property type="match status" value="1"/>
</dbReference>
<dbReference type="Gene3D" id="3.90.1680.10">
    <property type="entry name" value="SOS response associated peptidase-like"/>
    <property type="match status" value="1"/>
</dbReference>
<keyword evidence="4" id="KW-0378">Hydrolase</keyword>
<dbReference type="GO" id="GO:0106300">
    <property type="term" value="P:protein-DNA covalent cross-linking repair"/>
    <property type="evidence" value="ECO:0007669"/>
    <property type="project" value="InterPro"/>
</dbReference>
<evidence type="ECO:0000313" key="10">
    <source>
        <dbReference type="Proteomes" id="UP000783863"/>
    </source>
</evidence>
<dbReference type="PANTHER" id="PTHR13604">
    <property type="entry name" value="DC12-RELATED"/>
    <property type="match status" value="1"/>
</dbReference>
<keyword evidence="2" id="KW-0645">Protease</keyword>
<dbReference type="InterPro" id="IPR036590">
    <property type="entry name" value="SRAP-like"/>
</dbReference>
<keyword evidence="7" id="KW-0456">Lyase</keyword>
<keyword evidence="10" id="KW-1185">Reference proteome</keyword>
<dbReference type="InterPro" id="IPR003738">
    <property type="entry name" value="SRAP"/>
</dbReference>
<name>A0A8J7YHJ8_9EURY</name>
<keyword evidence="3" id="KW-0227">DNA damage</keyword>
<evidence type="ECO:0000256" key="1">
    <source>
        <dbReference type="ARBA" id="ARBA00008136"/>
    </source>
</evidence>
<keyword evidence="6" id="KW-0238">DNA-binding</keyword>
<sequence>MCGRYSLFAHPADIEARFDAAFDFEFEARYNAAPSQSLPVITGEDPDTIQRMEWGLVPSFAESRNDHGYINARAKTLAEKRSFADAYESRRCLVPADGMYEWVEQNGSKQPYRVALPDDDLFAMAGLYERWEPPQRQTGLGEFGASGDQGGQDEVVETFTIVTTEPNDTVADLHHRMAVILSPDEESQWLTGDTDTVADLLDPYGDPMRTYPISTAVNSPSNDSPDIIEPVDG</sequence>
<dbReference type="RefSeq" id="WP_220587785.1">
    <property type="nucleotide sequence ID" value="NZ_RKLQ01000001.1"/>
</dbReference>
<evidence type="ECO:0000256" key="2">
    <source>
        <dbReference type="ARBA" id="ARBA00022670"/>
    </source>
</evidence>
<comment type="caution">
    <text evidence="9">The sequence shown here is derived from an EMBL/GenBank/DDBJ whole genome shotgun (WGS) entry which is preliminary data.</text>
</comment>
<dbReference type="SUPFAM" id="SSF143081">
    <property type="entry name" value="BB1717-like"/>
    <property type="match status" value="1"/>
</dbReference>
<dbReference type="GO" id="GO:0008233">
    <property type="term" value="F:peptidase activity"/>
    <property type="evidence" value="ECO:0007669"/>
    <property type="project" value="UniProtKB-KW"/>
</dbReference>
<dbReference type="EMBL" id="RKLQ01000001">
    <property type="protein sequence ID" value="MBX0303588.1"/>
    <property type="molecule type" value="Genomic_DNA"/>
</dbReference>
<dbReference type="PANTHER" id="PTHR13604:SF0">
    <property type="entry name" value="ABASIC SITE PROCESSING PROTEIN HMCES"/>
    <property type="match status" value="1"/>
</dbReference>
<feature type="compositionally biased region" description="Polar residues" evidence="8">
    <location>
        <begin position="214"/>
        <end position="224"/>
    </location>
</feature>
<keyword evidence="5" id="KW-0190">Covalent protein-DNA linkage</keyword>
<evidence type="ECO:0000256" key="3">
    <source>
        <dbReference type="ARBA" id="ARBA00022763"/>
    </source>
</evidence>
<dbReference type="GO" id="GO:0016829">
    <property type="term" value="F:lyase activity"/>
    <property type="evidence" value="ECO:0007669"/>
    <property type="project" value="UniProtKB-KW"/>
</dbReference>
<dbReference type="AlphaFoldDB" id="A0A8J7YHJ8"/>
<evidence type="ECO:0000256" key="5">
    <source>
        <dbReference type="ARBA" id="ARBA00023124"/>
    </source>
</evidence>
<feature type="region of interest" description="Disordered" evidence="8">
    <location>
        <begin position="214"/>
        <end position="233"/>
    </location>
</feature>
<organism evidence="9 10">
    <name type="scientific">Haloarcula salinisoli</name>
    <dbReference type="NCBI Taxonomy" id="2487746"/>
    <lineage>
        <taxon>Archaea</taxon>
        <taxon>Methanobacteriati</taxon>
        <taxon>Methanobacteriota</taxon>
        <taxon>Stenosarchaea group</taxon>
        <taxon>Halobacteria</taxon>
        <taxon>Halobacteriales</taxon>
        <taxon>Haloarculaceae</taxon>
        <taxon>Haloarcula</taxon>
    </lineage>
</organism>